<evidence type="ECO:0000313" key="4">
    <source>
        <dbReference type="Proteomes" id="UP000190092"/>
    </source>
</evidence>
<evidence type="ECO:0000256" key="2">
    <source>
        <dbReference type="SAM" id="Phobius"/>
    </source>
</evidence>
<keyword evidence="2" id="KW-0812">Transmembrane</keyword>
<feature type="transmembrane region" description="Helical" evidence="2">
    <location>
        <begin position="36"/>
        <end position="55"/>
    </location>
</feature>
<dbReference type="RefSeq" id="WP_085936785.1">
    <property type="nucleotide sequence ID" value="NZ_FUWJ01000009.1"/>
</dbReference>
<evidence type="ECO:0000313" key="3">
    <source>
        <dbReference type="EMBL" id="SKA30845.1"/>
    </source>
</evidence>
<organism evidence="3 4">
    <name type="scientific">Enhydrobacter aerosaccus</name>
    <dbReference type="NCBI Taxonomy" id="225324"/>
    <lineage>
        <taxon>Bacteria</taxon>
        <taxon>Pseudomonadati</taxon>
        <taxon>Pseudomonadota</taxon>
        <taxon>Alphaproteobacteria</taxon>
        <taxon>Hyphomicrobiales</taxon>
        <taxon>Enhydrobacter</taxon>
    </lineage>
</organism>
<feature type="region of interest" description="Disordered" evidence="1">
    <location>
        <begin position="1"/>
        <end position="20"/>
    </location>
</feature>
<dbReference type="Proteomes" id="UP000190092">
    <property type="component" value="Unassembled WGS sequence"/>
</dbReference>
<protein>
    <submittedName>
        <fullName evidence="3">Uncharacterized protein</fullName>
    </submittedName>
</protein>
<gene>
    <name evidence="3" type="ORF">SAMN02745126_05036</name>
</gene>
<dbReference type="EMBL" id="FUWJ01000009">
    <property type="protein sequence ID" value="SKA30845.1"/>
    <property type="molecule type" value="Genomic_DNA"/>
</dbReference>
<dbReference type="AlphaFoldDB" id="A0A1T4SRI4"/>
<feature type="transmembrane region" description="Helical" evidence="2">
    <location>
        <begin position="61"/>
        <end position="82"/>
    </location>
</feature>
<sequence length="87" mass="9201">MAEIHAVSFSDLPADAGLSPADVREHRRSLYRFERLVLFGVLHIVSILAALALAFPGNAPVFGFLFGIVVNLGLIVAAALTANAEKA</sequence>
<name>A0A1T4SRI4_9HYPH</name>
<evidence type="ECO:0000256" key="1">
    <source>
        <dbReference type="SAM" id="MobiDB-lite"/>
    </source>
</evidence>
<keyword evidence="4" id="KW-1185">Reference proteome</keyword>
<keyword evidence="2" id="KW-0472">Membrane</keyword>
<reference evidence="4" key="1">
    <citation type="submission" date="2017-02" db="EMBL/GenBank/DDBJ databases">
        <authorList>
            <person name="Varghese N."/>
            <person name="Submissions S."/>
        </authorList>
    </citation>
    <scope>NUCLEOTIDE SEQUENCE [LARGE SCALE GENOMIC DNA]</scope>
    <source>
        <strain evidence="4">ATCC 27094</strain>
    </source>
</reference>
<keyword evidence="2" id="KW-1133">Transmembrane helix</keyword>
<proteinExistence type="predicted"/>
<dbReference type="STRING" id="225324.SAMN02745126_05036"/>
<accession>A0A1T4SRI4</accession>